<reference evidence="3 4" key="1">
    <citation type="submission" date="2020-05" db="EMBL/GenBank/DDBJ databases">
        <title>Hymenobacter terrestris sp. nov. and Hymenobacter lapidiphilus sp. nov., isolated from regoliths in Antarctica.</title>
        <authorList>
            <person name="Sedlacek I."/>
            <person name="Pantucek R."/>
            <person name="Zeman M."/>
            <person name="Holochova P."/>
            <person name="Kralova S."/>
            <person name="Stankova E."/>
            <person name="Sedo O."/>
            <person name="Micenkova L."/>
            <person name="Svec P."/>
            <person name="Gupta V."/>
            <person name="Sood U."/>
            <person name="Korpole U.S."/>
            <person name="Lal R."/>
        </authorList>
    </citation>
    <scope>NUCLEOTIDE SEQUENCE [LARGE SCALE GENOMIC DNA]</scope>
    <source>
        <strain evidence="3 4">P5252</strain>
    </source>
</reference>
<dbReference type="RefSeq" id="WP_176899711.1">
    <property type="nucleotide sequence ID" value="NZ_JABKAV010000020.1"/>
</dbReference>
<feature type="domain" description="Glycosyl transferase family 1" evidence="1">
    <location>
        <begin position="194"/>
        <end position="358"/>
    </location>
</feature>
<comment type="caution">
    <text evidence="3">The sequence shown here is derived from an EMBL/GenBank/DDBJ whole genome shotgun (WGS) entry which is preliminary data.</text>
</comment>
<dbReference type="InterPro" id="IPR028098">
    <property type="entry name" value="Glyco_trans_4-like_N"/>
</dbReference>
<gene>
    <name evidence="3" type="ORF">HW556_09100</name>
</gene>
<dbReference type="CDD" id="cd03801">
    <property type="entry name" value="GT4_PimA-like"/>
    <property type="match status" value="1"/>
</dbReference>
<dbReference type="PANTHER" id="PTHR12526">
    <property type="entry name" value="GLYCOSYLTRANSFERASE"/>
    <property type="match status" value="1"/>
</dbReference>
<dbReference type="Gene3D" id="3.40.50.2000">
    <property type="entry name" value="Glycogen Phosphorylase B"/>
    <property type="match status" value="2"/>
</dbReference>
<dbReference type="InterPro" id="IPR001296">
    <property type="entry name" value="Glyco_trans_1"/>
</dbReference>
<proteinExistence type="predicted"/>
<evidence type="ECO:0000313" key="4">
    <source>
        <dbReference type="Proteomes" id="UP000626554"/>
    </source>
</evidence>
<dbReference type="Proteomes" id="UP000626554">
    <property type="component" value="Unassembled WGS sequence"/>
</dbReference>
<dbReference type="Pfam" id="PF13439">
    <property type="entry name" value="Glyco_transf_4"/>
    <property type="match status" value="1"/>
</dbReference>
<dbReference type="Pfam" id="PF00534">
    <property type="entry name" value="Glycos_transf_1"/>
    <property type="match status" value="1"/>
</dbReference>
<name>A0ABX2Q426_9BACT</name>
<feature type="domain" description="Glycosyltransferase subfamily 4-like N-terminal" evidence="2">
    <location>
        <begin position="20"/>
        <end position="175"/>
    </location>
</feature>
<dbReference type="PANTHER" id="PTHR12526:SF635">
    <property type="entry name" value="GLYCOSYL TRANSFERASE GROUP 1"/>
    <property type="match status" value="1"/>
</dbReference>
<evidence type="ECO:0000313" key="3">
    <source>
        <dbReference type="EMBL" id="NVO85037.1"/>
    </source>
</evidence>
<accession>A0ABX2Q426</accession>
<keyword evidence="4" id="KW-1185">Reference proteome</keyword>
<dbReference type="SUPFAM" id="SSF53756">
    <property type="entry name" value="UDP-Glycosyltransferase/glycogen phosphorylase"/>
    <property type="match status" value="1"/>
</dbReference>
<dbReference type="EMBL" id="JABKAV010000020">
    <property type="protein sequence ID" value="NVO85037.1"/>
    <property type="molecule type" value="Genomic_DNA"/>
</dbReference>
<sequence length="381" mass="41620">MNATARAPFPLSILCLSESWGGLELNTARFAGWMQARGWPVQVITCTNSPLAARAAELGVTVVTLGNPWKALDVPAAGRLAAALRAFGTRALLISRNGDLGLAVLCQKLFLSKLPLLYQQHMQLGLAKRGLVHTLRYRALAAWLAPLPGLARQVLEKTRLAPEKLYIVPLGVELEKFADEQLTTAKARRRLNLTLPKDAVLLGLIGRLDDGKGQDFVVEALADLRTRFPQLHLLLVGEPTRNEGNTYADALQARIQALGLTDVVHLRGFTPQPEVAYRALDISITASVNETYGMVTIEALAAGRPVLGAAAGGTRELLDDNRTGLLFELRDYASFRAAVARLLQEPGLMERLGRQGQQEVFATYSHHRQCELTEQILWSVG</sequence>
<evidence type="ECO:0000259" key="1">
    <source>
        <dbReference type="Pfam" id="PF00534"/>
    </source>
</evidence>
<organism evidence="3 4">
    <name type="scientific">Hymenobacter terrestris</name>
    <dbReference type="NCBI Taxonomy" id="2748310"/>
    <lineage>
        <taxon>Bacteria</taxon>
        <taxon>Pseudomonadati</taxon>
        <taxon>Bacteroidota</taxon>
        <taxon>Cytophagia</taxon>
        <taxon>Cytophagales</taxon>
        <taxon>Hymenobacteraceae</taxon>
        <taxon>Hymenobacter</taxon>
    </lineage>
</organism>
<protein>
    <submittedName>
        <fullName evidence="3">Glycosyltransferase family 4 protein</fullName>
    </submittedName>
</protein>
<evidence type="ECO:0000259" key="2">
    <source>
        <dbReference type="Pfam" id="PF13439"/>
    </source>
</evidence>